<name>A0A2S8G171_9BACT</name>
<dbReference type="SMART" id="SM00386">
    <property type="entry name" value="HAT"/>
    <property type="match status" value="7"/>
</dbReference>
<dbReference type="PROSITE" id="PS50005">
    <property type="entry name" value="TPR"/>
    <property type="match status" value="3"/>
</dbReference>
<dbReference type="PANTHER" id="PTHR12558:SF13">
    <property type="entry name" value="CELL DIVISION CYCLE PROTEIN 27 HOMOLOG"/>
    <property type="match status" value="1"/>
</dbReference>
<dbReference type="RefSeq" id="WP_105353161.1">
    <property type="nucleotide sequence ID" value="NZ_PUIB01000011.1"/>
</dbReference>
<evidence type="ECO:0008006" key="4">
    <source>
        <dbReference type="Google" id="ProtNLM"/>
    </source>
</evidence>
<reference evidence="2 3" key="1">
    <citation type="submission" date="2018-02" db="EMBL/GenBank/DDBJ databases">
        <title>Comparative genomes isolates from brazilian mangrove.</title>
        <authorList>
            <person name="Araujo J.E."/>
            <person name="Taketani R.G."/>
            <person name="Silva M.C.P."/>
            <person name="Loureco M.V."/>
            <person name="Andreote F.D."/>
        </authorList>
    </citation>
    <scope>NUCLEOTIDE SEQUENCE [LARGE SCALE GENOMIC DNA]</scope>
    <source>
        <strain evidence="2 3">NAP PRIS-MGV</strain>
    </source>
</reference>
<dbReference type="Gene3D" id="1.25.40.10">
    <property type="entry name" value="Tetratricopeptide repeat domain"/>
    <property type="match status" value="7"/>
</dbReference>
<dbReference type="GO" id="GO:0006396">
    <property type="term" value="P:RNA processing"/>
    <property type="evidence" value="ECO:0007669"/>
    <property type="project" value="InterPro"/>
</dbReference>
<proteinExistence type="predicted"/>
<feature type="repeat" description="TPR" evidence="1">
    <location>
        <begin position="1351"/>
        <end position="1384"/>
    </location>
</feature>
<dbReference type="Proteomes" id="UP000239388">
    <property type="component" value="Unassembled WGS sequence"/>
</dbReference>
<dbReference type="Pfam" id="PF13432">
    <property type="entry name" value="TPR_16"/>
    <property type="match status" value="2"/>
</dbReference>
<evidence type="ECO:0000256" key="1">
    <source>
        <dbReference type="PROSITE-ProRule" id="PRU00339"/>
    </source>
</evidence>
<dbReference type="InterPro" id="IPR011990">
    <property type="entry name" value="TPR-like_helical_dom_sf"/>
</dbReference>
<protein>
    <recommendedName>
        <fullName evidence="4">Tetratricopeptide repeat protein</fullName>
    </recommendedName>
</protein>
<dbReference type="SUPFAM" id="SSF48452">
    <property type="entry name" value="TPR-like"/>
    <property type="match status" value="6"/>
</dbReference>
<feature type="repeat" description="TPR" evidence="1">
    <location>
        <begin position="899"/>
        <end position="932"/>
    </location>
</feature>
<dbReference type="Pfam" id="PF14559">
    <property type="entry name" value="TPR_19"/>
    <property type="match status" value="3"/>
</dbReference>
<dbReference type="InterPro" id="IPR003107">
    <property type="entry name" value="HAT"/>
</dbReference>
<feature type="repeat" description="TPR" evidence="1">
    <location>
        <begin position="406"/>
        <end position="439"/>
    </location>
</feature>
<sequence>MRTLNVRLLLFLLVGLAIFGGIVHAIHEYQSSNLGTAFLRSAERAIEEKEFGTAIQDIEKYLILNTDDSEATARLGLLLASHGSQQKAFFALERALRMDDTRNDVRRELVDVAIRVGRFSDAKTHLQEHLLKESPEDGELLVLLAQCQVAEGDFKGAAKSLESAIQFAPESVPAYLQLVQILHGSLDRPSEALAIMDQMVANNPNSPDAYIARGNYVLRYRNTPDIQAAKVVGLPSEATVQERAMAAVAVAESDAEKGLELAPESLQGLILAAACAQEQGKFDIALTHLELALKLAPDSPAVHTRLADLAIHQNNPQEAIGRFKEGIKVCADKRDLLWNLSNLLTEQNQLKEAKEFITQLSDTDQPKSTIAYLETRLLVSEGEWLAGAEQLEQLRPALTQWPDLEKQAELYLGECYRQLGKTDLELTAFRRAVTIDPFWLPARLGVAQSLLSLGRMDEALQEFEYAAHLPGATTEILLDLARLEILRNLRQSPSQRNWANSERILAEVEKLTPDSTSVPILRAEMSVAQGDNVKAEQLLLKAKEVHPDQITIWMTLVALAQRENDLEKAQSILQEAKQKLGDSATIRLAEGRIAILTDKESAKEKLRMLAENDTNLEASEVLQLKRGLANLALAIGDFENAEKLCTQLAELEPNNLSIHLLLFDLALMGDRNVVFQSALDSIHRIEGNGPLWRYGEAVRLMAKGRDGDSQALAAAEKQLAEARVARPAWSRIPLLMAEIDEAQSDLDGSVRHYLEAIELGERNPRAVSRLVRLLYQQKRYVEADQVIRRLQEQRSPFSGDMVRMAADISLRLDDFDRALELAQDAATNSKDYRDHLWLAQVLGVQERNKESEEKFRYAIELAPDAPEVWVGYVGFLARSKQESKAQAVIAEAKEALSRDKASLALASCYETLKQLDSAEEHYKKAIGSSPKDIEVLRRIANFYLSQGNATEALSYLEDIISQGSEVEADDLNWSRRNLAIAIGMRGNREGFERAMSLLDENLKFDPRSTSDKRAKAILLANRGESSDRAQAIQLFEQVLKEQSEPPANDVFLLANLRLAESEYLRSVKRQTAEAGVEWSKARRLMQGLLAANPDEPRYIQAYVDALLRQGENYEAALWLEQLETNVSTNSSFLALQVRVLIANDRYQDVIQVLRKRSSELEKEDTFDPKATLTLAQILEGTGSQLEKNGKQDEAIEFFSEAEKLYKRVGGNTDMDPLVVAGFLARRERFDEALEIASKTIDDLAPEQIANFAMNITRQREPAALDGLERFLQETLVKHNNSYPILSVLADVHALQGRNDDAEKDYRRMLSKSPNDIVVLNNLGFLLALKQEHLDEAKACIDRAIELAGPRTALLDTRGTILSAAGDHLQAIKDLQKAVDENPSPVRLFHLAIALQRTGNRSTAASVLEKAKEHGLDASQFYPLERELYHKLEASL</sequence>
<dbReference type="EMBL" id="PUIB01000011">
    <property type="protein sequence ID" value="PQO38060.1"/>
    <property type="molecule type" value="Genomic_DNA"/>
</dbReference>
<accession>A0A2S8G171</accession>
<dbReference type="PANTHER" id="PTHR12558">
    <property type="entry name" value="CELL DIVISION CYCLE 16,23,27"/>
    <property type="match status" value="1"/>
</dbReference>
<dbReference type="OrthoDB" id="255895at2"/>
<keyword evidence="1" id="KW-0802">TPR repeat</keyword>
<dbReference type="SMART" id="SM00028">
    <property type="entry name" value="TPR"/>
    <property type="match status" value="14"/>
</dbReference>
<comment type="caution">
    <text evidence="2">The sequence shown here is derived from an EMBL/GenBank/DDBJ whole genome shotgun (WGS) entry which is preliminary data.</text>
</comment>
<evidence type="ECO:0000313" key="2">
    <source>
        <dbReference type="EMBL" id="PQO38060.1"/>
    </source>
</evidence>
<organism evidence="2 3">
    <name type="scientific">Blastopirellula marina</name>
    <dbReference type="NCBI Taxonomy" id="124"/>
    <lineage>
        <taxon>Bacteria</taxon>
        <taxon>Pseudomonadati</taxon>
        <taxon>Planctomycetota</taxon>
        <taxon>Planctomycetia</taxon>
        <taxon>Pirellulales</taxon>
        <taxon>Pirellulaceae</taxon>
        <taxon>Blastopirellula</taxon>
    </lineage>
</organism>
<evidence type="ECO:0000313" key="3">
    <source>
        <dbReference type="Proteomes" id="UP000239388"/>
    </source>
</evidence>
<dbReference type="InterPro" id="IPR019734">
    <property type="entry name" value="TPR_rpt"/>
</dbReference>
<gene>
    <name evidence="2" type="ORF">C5Y98_08220</name>
</gene>